<organism evidence="1 2">
    <name type="scientific">Spirochaeta lutea</name>
    <dbReference type="NCBI Taxonomy" id="1480694"/>
    <lineage>
        <taxon>Bacteria</taxon>
        <taxon>Pseudomonadati</taxon>
        <taxon>Spirochaetota</taxon>
        <taxon>Spirochaetia</taxon>
        <taxon>Spirochaetales</taxon>
        <taxon>Spirochaetaceae</taxon>
        <taxon>Spirochaeta</taxon>
    </lineage>
</organism>
<dbReference type="Proteomes" id="UP000029692">
    <property type="component" value="Unassembled WGS sequence"/>
</dbReference>
<dbReference type="OrthoDB" id="371306at2"/>
<protein>
    <submittedName>
        <fullName evidence="1">Uncharacterized protein</fullName>
    </submittedName>
</protein>
<proteinExistence type="predicted"/>
<evidence type="ECO:0000313" key="2">
    <source>
        <dbReference type="Proteomes" id="UP000029692"/>
    </source>
</evidence>
<name>A0A098R542_9SPIO</name>
<keyword evidence="2" id="KW-1185">Reference proteome</keyword>
<gene>
    <name evidence="1" type="ORF">DC28_01070</name>
</gene>
<dbReference type="EMBL" id="JNUP01000003">
    <property type="protein sequence ID" value="KGE73837.1"/>
    <property type="molecule type" value="Genomic_DNA"/>
</dbReference>
<accession>A0A098R542</accession>
<sequence length="85" mass="9865">MNPSNGRTPDDPRELIAEVYRQILALRESGTEPTRVLMPGSQFRQLQWYRWFLGESRAAVPDYLGEFELFSLPIYTSDIDKVTVE</sequence>
<reference evidence="1 2" key="1">
    <citation type="submission" date="2014-05" db="EMBL/GenBank/DDBJ databases">
        <title>De novo Genome Sequence of Spirocheata sp.</title>
        <authorList>
            <person name="Shivani Y."/>
            <person name="Subhash Y."/>
            <person name="Tushar L."/>
            <person name="Sasikala C."/>
            <person name="Ramana C.V."/>
        </authorList>
    </citation>
    <scope>NUCLEOTIDE SEQUENCE [LARGE SCALE GENOMIC DNA]</scope>
    <source>
        <strain evidence="1 2">JC230</strain>
    </source>
</reference>
<comment type="caution">
    <text evidence="1">The sequence shown here is derived from an EMBL/GenBank/DDBJ whole genome shotgun (WGS) entry which is preliminary data.</text>
</comment>
<dbReference type="AlphaFoldDB" id="A0A098R542"/>
<evidence type="ECO:0000313" key="1">
    <source>
        <dbReference type="EMBL" id="KGE73837.1"/>
    </source>
</evidence>
<dbReference type="RefSeq" id="WP_037544858.1">
    <property type="nucleotide sequence ID" value="NZ_JNUP01000003.1"/>
</dbReference>